<dbReference type="AlphaFoldDB" id="A0A5D0HEN3"/>
<reference evidence="4 5" key="1">
    <citation type="submission" date="2019-08" db="EMBL/GenBank/DDBJ databases">
        <title>Seonamhaeicola sediminis sp. nov., isolated from marine sediment.</title>
        <authorList>
            <person name="Cao W.R."/>
        </authorList>
    </citation>
    <scope>NUCLEOTIDE SEQUENCE [LARGE SCALE GENOMIC DNA]</scope>
    <source>
        <strain evidence="4 5">B011</strain>
    </source>
</reference>
<evidence type="ECO:0000313" key="4">
    <source>
        <dbReference type="EMBL" id="TYA69844.1"/>
    </source>
</evidence>
<keyword evidence="2" id="KW-0560">Oxidoreductase</keyword>
<organism evidence="4 5">
    <name type="scientific">Seonamhaeicola marinus</name>
    <dbReference type="NCBI Taxonomy" id="1912246"/>
    <lineage>
        <taxon>Bacteria</taxon>
        <taxon>Pseudomonadati</taxon>
        <taxon>Bacteroidota</taxon>
        <taxon>Flavobacteriia</taxon>
        <taxon>Flavobacteriales</taxon>
        <taxon>Flavobacteriaceae</taxon>
    </lineage>
</organism>
<dbReference type="GO" id="GO:0016491">
    <property type="term" value="F:oxidoreductase activity"/>
    <property type="evidence" value="ECO:0007669"/>
    <property type="project" value="UniProtKB-KW"/>
</dbReference>
<proteinExistence type="predicted"/>
<protein>
    <submittedName>
        <fullName evidence="4">SDR family NAD(P)-dependent oxidoreductase</fullName>
    </submittedName>
</protein>
<feature type="signal peptide" evidence="3">
    <location>
        <begin position="1"/>
        <end position="29"/>
    </location>
</feature>
<dbReference type="PRINTS" id="PR00081">
    <property type="entry name" value="GDHRDH"/>
</dbReference>
<dbReference type="GO" id="GO:0005737">
    <property type="term" value="C:cytoplasm"/>
    <property type="evidence" value="ECO:0007669"/>
    <property type="project" value="TreeGrafter"/>
</dbReference>
<gene>
    <name evidence="4" type="ORF">FUA24_21350</name>
</gene>
<dbReference type="EMBL" id="VSDQ01000729">
    <property type="protein sequence ID" value="TYA69844.1"/>
    <property type="molecule type" value="Genomic_DNA"/>
</dbReference>
<evidence type="ECO:0000256" key="1">
    <source>
        <dbReference type="ARBA" id="ARBA00022857"/>
    </source>
</evidence>
<dbReference type="Gene3D" id="3.40.50.720">
    <property type="entry name" value="NAD(P)-binding Rossmann-like Domain"/>
    <property type="match status" value="1"/>
</dbReference>
<feature type="chain" id="PRO_5022734714" evidence="3">
    <location>
        <begin position="30"/>
        <end position="272"/>
    </location>
</feature>
<dbReference type="Pfam" id="PF00106">
    <property type="entry name" value="adh_short"/>
    <property type="match status" value="1"/>
</dbReference>
<dbReference type="InterPro" id="IPR036291">
    <property type="entry name" value="NAD(P)-bd_dom_sf"/>
</dbReference>
<evidence type="ECO:0000256" key="2">
    <source>
        <dbReference type="ARBA" id="ARBA00023002"/>
    </source>
</evidence>
<keyword evidence="1" id="KW-0521">NADP</keyword>
<dbReference type="PROSITE" id="PS00061">
    <property type="entry name" value="ADH_SHORT"/>
    <property type="match status" value="1"/>
</dbReference>
<dbReference type="InterPro" id="IPR020904">
    <property type="entry name" value="Sc_DH/Rdtase_CS"/>
</dbReference>
<keyword evidence="3" id="KW-0732">Signal</keyword>
<dbReference type="Proteomes" id="UP000323930">
    <property type="component" value="Unassembled WGS sequence"/>
</dbReference>
<evidence type="ECO:0000256" key="3">
    <source>
        <dbReference type="SAM" id="SignalP"/>
    </source>
</evidence>
<evidence type="ECO:0000313" key="5">
    <source>
        <dbReference type="Proteomes" id="UP000323930"/>
    </source>
</evidence>
<name>A0A5D0HEN3_9FLAO</name>
<dbReference type="PANTHER" id="PTHR43544">
    <property type="entry name" value="SHORT-CHAIN DEHYDROGENASE/REDUCTASE"/>
    <property type="match status" value="1"/>
</dbReference>
<keyword evidence="5" id="KW-1185">Reference proteome</keyword>
<dbReference type="InterPro" id="IPR051468">
    <property type="entry name" value="Fungal_SecMetab_SDRs"/>
</dbReference>
<dbReference type="InterPro" id="IPR002347">
    <property type="entry name" value="SDR_fam"/>
</dbReference>
<dbReference type="OrthoDB" id="5786478at2"/>
<dbReference type="SUPFAM" id="SSF51735">
    <property type="entry name" value="NAD(P)-binding Rossmann-fold domains"/>
    <property type="match status" value="1"/>
</dbReference>
<accession>A0A5D0HEN3</accession>
<comment type="caution">
    <text evidence="4">The sequence shown here is derived from an EMBL/GenBank/DDBJ whole genome shotgun (WGS) entry which is preliminary data.</text>
</comment>
<dbReference type="PANTHER" id="PTHR43544:SF7">
    <property type="entry name" value="NADB-LER2"/>
    <property type="match status" value="1"/>
</dbReference>
<sequence>MFALLKKNYKSLLLSLVFVLNMNSFEVFANSNRNLSEEEIKKEEKTAIITGSNRGMGLGWVKHFLDEGYTVIATARKPEKAEELNALKKKYKKRLFIEKLDVTSEEDHKALGEMLKKNNIKIDIAISNAGVTVEEDFGKWTSNSFLANYKVNTMGAAFFAQTISPYLKEGARLVQLSSGHGAIGTHRKAGTIDAYGVSKAGVNMLTKKLSLRWKDRNIIVVSITPGGVKTDMNPWGKLSVAEAIPIMYNTVSNLTMENSGTFITNKGKVMPW</sequence>